<dbReference type="Proteomes" id="UP000092583">
    <property type="component" value="Unassembled WGS sequence"/>
</dbReference>
<proteinExistence type="predicted"/>
<dbReference type="PANTHER" id="PTHR48079">
    <property type="entry name" value="PROTEIN YEEZ"/>
    <property type="match status" value="1"/>
</dbReference>
<dbReference type="GO" id="GO:0004029">
    <property type="term" value="F:aldehyde dehydrogenase (NAD+) activity"/>
    <property type="evidence" value="ECO:0007669"/>
    <property type="project" value="TreeGrafter"/>
</dbReference>
<dbReference type="PANTHER" id="PTHR48079:SF9">
    <property type="entry name" value="PUTATIVE-RELATED"/>
    <property type="match status" value="1"/>
</dbReference>
<dbReference type="GO" id="GO:0005737">
    <property type="term" value="C:cytoplasm"/>
    <property type="evidence" value="ECO:0007669"/>
    <property type="project" value="TreeGrafter"/>
</dbReference>
<dbReference type="InterPro" id="IPR001509">
    <property type="entry name" value="Epimerase_deHydtase"/>
</dbReference>
<dbReference type="AlphaFoldDB" id="A0A1B9IQD3"/>
<dbReference type="EMBL" id="KI669463">
    <property type="protein sequence ID" value="OCF57721.1"/>
    <property type="molecule type" value="Genomic_DNA"/>
</dbReference>
<protein>
    <recommendedName>
        <fullName evidence="1">NAD-dependent epimerase/dehydratase domain-containing protein</fullName>
    </recommendedName>
</protein>
<dbReference type="STRING" id="1331196.A0A1B9IQD3"/>
<accession>A0A1B9IQD3</accession>
<sequence>MKVFITGASGWVGSHVVPELQKHGHTITAIARSDDSAAALEKQGVKVIRAGLEDVDILHSSAKEADAVIHLAYIHDFSDYGGKPAQVDFAAIRAMASALEGTNKPFVGTGGALGLAEPQTENESSAFGGPRKAAEDIAFSFTSKGVRPIVVRLSPTTHGEGDHGFIAHLVQCARDSGYSAYVKDSKIRWSAVHVDDAAVLYRLAIEKDLPGGTILHGVAESGIPFSTITKKIGDQLGFETKELEDEDEIKKHFKWMAFLLNFDCNASSKITREKTGWEPKGKGLLEDIGTGKYFV</sequence>
<dbReference type="SUPFAM" id="SSF51735">
    <property type="entry name" value="NAD(P)-binding Rossmann-fold domains"/>
    <property type="match status" value="1"/>
</dbReference>
<feature type="domain" description="NAD-dependent epimerase/dehydratase" evidence="1">
    <location>
        <begin position="3"/>
        <end position="207"/>
    </location>
</feature>
<evidence type="ECO:0000313" key="2">
    <source>
        <dbReference type="EMBL" id="OCF57721.1"/>
    </source>
</evidence>
<gene>
    <name evidence="2" type="ORF">L486_05185</name>
</gene>
<name>A0A1B9IQD3_9TREE</name>
<dbReference type="Pfam" id="PF01370">
    <property type="entry name" value="Epimerase"/>
    <property type="match status" value="1"/>
</dbReference>
<dbReference type="OrthoDB" id="10000533at2759"/>
<organism evidence="2 3">
    <name type="scientific">Kwoniella mangroviensis CBS 10435</name>
    <dbReference type="NCBI Taxonomy" id="1331196"/>
    <lineage>
        <taxon>Eukaryota</taxon>
        <taxon>Fungi</taxon>
        <taxon>Dikarya</taxon>
        <taxon>Basidiomycota</taxon>
        <taxon>Agaricomycotina</taxon>
        <taxon>Tremellomycetes</taxon>
        <taxon>Tremellales</taxon>
        <taxon>Cryptococcaceae</taxon>
        <taxon>Kwoniella</taxon>
    </lineage>
</organism>
<dbReference type="InterPro" id="IPR036291">
    <property type="entry name" value="NAD(P)-bd_dom_sf"/>
</dbReference>
<dbReference type="InterPro" id="IPR051783">
    <property type="entry name" value="NAD(P)-dependent_oxidoreduct"/>
</dbReference>
<reference evidence="3" key="2">
    <citation type="submission" date="2013-12" db="EMBL/GenBank/DDBJ databases">
        <title>Evolution of pathogenesis and genome organization in the Tremellales.</title>
        <authorList>
            <person name="Cuomo C."/>
            <person name="Litvintseva A."/>
            <person name="Heitman J."/>
            <person name="Chen Y."/>
            <person name="Sun S."/>
            <person name="Springer D."/>
            <person name="Dromer F."/>
            <person name="Young S."/>
            <person name="Zeng Q."/>
            <person name="Chapman S."/>
            <person name="Gujja S."/>
            <person name="Saif S."/>
            <person name="Birren B."/>
        </authorList>
    </citation>
    <scope>NUCLEOTIDE SEQUENCE [LARGE SCALE GENOMIC DNA]</scope>
    <source>
        <strain evidence="3">CBS 10435</strain>
    </source>
</reference>
<dbReference type="Gene3D" id="3.40.50.720">
    <property type="entry name" value="NAD(P)-binding Rossmann-like Domain"/>
    <property type="match status" value="1"/>
</dbReference>
<evidence type="ECO:0000313" key="3">
    <source>
        <dbReference type="Proteomes" id="UP000092583"/>
    </source>
</evidence>
<evidence type="ECO:0000259" key="1">
    <source>
        <dbReference type="Pfam" id="PF01370"/>
    </source>
</evidence>
<dbReference type="CDD" id="cd05262">
    <property type="entry name" value="SDR_a7"/>
    <property type="match status" value="1"/>
</dbReference>
<reference evidence="2 3" key="1">
    <citation type="submission" date="2013-07" db="EMBL/GenBank/DDBJ databases">
        <title>The Genome Sequence of Kwoniella mangroviensis CBS10435.</title>
        <authorList>
            <consortium name="The Broad Institute Genome Sequencing Platform"/>
            <person name="Cuomo C."/>
            <person name="Litvintseva A."/>
            <person name="Chen Y."/>
            <person name="Heitman J."/>
            <person name="Sun S."/>
            <person name="Springer D."/>
            <person name="Dromer F."/>
            <person name="Young S.K."/>
            <person name="Zeng Q."/>
            <person name="Gargeya S."/>
            <person name="Fitzgerald M."/>
            <person name="Abouelleil A."/>
            <person name="Alvarado L."/>
            <person name="Berlin A.M."/>
            <person name="Chapman S.B."/>
            <person name="Dewar J."/>
            <person name="Goldberg J."/>
            <person name="Griggs A."/>
            <person name="Gujja S."/>
            <person name="Hansen M."/>
            <person name="Howarth C."/>
            <person name="Imamovic A."/>
            <person name="Larimer J."/>
            <person name="McCowan C."/>
            <person name="Murphy C."/>
            <person name="Pearson M."/>
            <person name="Priest M."/>
            <person name="Roberts A."/>
            <person name="Saif S."/>
            <person name="Shea T."/>
            <person name="Sykes S."/>
            <person name="Wortman J."/>
            <person name="Nusbaum C."/>
            <person name="Birren B."/>
        </authorList>
    </citation>
    <scope>NUCLEOTIDE SEQUENCE [LARGE SCALE GENOMIC DNA]</scope>
    <source>
        <strain evidence="2 3">CBS 10435</strain>
    </source>
</reference>
<keyword evidence="3" id="KW-1185">Reference proteome</keyword>